<evidence type="ECO:0000256" key="1">
    <source>
        <dbReference type="ARBA" id="ARBA00009463"/>
    </source>
</evidence>
<evidence type="ECO:0000313" key="5">
    <source>
        <dbReference type="EMBL" id="QRD89245.1"/>
    </source>
</evidence>
<dbReference type="Proteomes" id="UP000596276">
    <property type="component" value="Chromosome 1"/>
</dbReference>
<dbReference type="InterPro" id="IPR036291">
    <property type="entry name" value="NAD(P)-bd_dom_sf"/>
</dbReference>
<evidence type="ECO:0000256" key="2">
    <source>
        <dbReference type="ARBA" id="ARBA00023002"/>
    </source>
</evidence>
<gene>
    <name evidence="5" type="ORF">F9C07_2280320</name>
</gene>
<dbReference type="InterPro" id="IPR013328">
    <property type="entry name" value="6PGD_dom2"/>
</dbReference>
<name>A0A7U2R006_ASPFN</name>
<proteinExistence type="inferred from homology"/>
<dbReference type="SUPFAM" id="SSF51735">
    <property type="entry name" value="NAD(P)-binding Rossmann-fold domains"/>
    <property type="match status" value="1"/>
</dbReference>
<sequence>MEILGKSGFRHRVAEFHALRVDIYKACSRLDNLDNLYGNNSITSHYTLVLLVYITFKMTITTMKDIKTVAIIGTGVIGASWTALFLARGLKVLVTDPAPNAEKNLETYLNAQWPTLTQIGLSEGASLKNYAFVDSLDNHFEEIDFIQENGPERLEFKRTLFAYLDEKARPEVIIASSSSGIPSSEYASACRHHPERVLVGHPFNPPHLIPLVEVVPHRTTDRETVVPRAMEFYRSLGKKPVLIQKEIPGFIANRLQAALSMEAYSLVSRGIISAADLDTTVTSSLGLRWALNGPYALNAMAGGGSFQHFLEHLGPAAKSWHDDMHKHTFSMTPEAIQDLSRTVEPMVQATDLNTLQKERDDVLLKLMDMKSKTSLLE</sequence>
<protein>
    <submittedName>
        <fullName evidence="5">3-hydroxyacyl-CoA dehyrogenase</fullName>
    </submittedName>
</protein>
<dbReference type="AlphaFoldDB" id="A0A7U2R006"/>
<dbReference type="PANTHER" id="PTHR48075:SF1">
    <property type="entry name" value="LAMBDA-CRYSTALLIN HOMOLOG"/>
    <property type="match status" value="1"/>
</dbReference>
<dbReference type="Pfam" id="PF02737">
    <property type="entry name" value="3HCDH_N"/>
    <property type="match status" value="1"/>
</dbReference>
<organism evidence="5 6">
    <name type="scientific">Aspergillus flavus (strain ATCC 200026 / FGSC A1120 / IAM 13836 / NRRL 3357 / JCM 12722 / SRRC 167)</name>
    <dbReference type="NCBI Taxonomy" id="332952"/>
    <lineage>
        <taxon>Eukaryota</taxon>
        <taxon>Fungi</taxon>
        <taxon>Dikarya</taxon>
        <taxon>Ascomycota</taxon>
        <taxon>Pezizomycotina</taxon>
        <taxon>Eurotiomycetes</taxon>
        <taxon>Eurotiomycetidae</taxon>
        <taxon>Eurotiales</taxon>
        <taxon>Aspergillaceae</taxon>
        <taxon>Aspergillus</taxon>
        <taxon>Aspergillus subgen. Circumdati</taxon>
    </lineage>
</organism>
<keyword evidence="2" id="KW-0560">Oxidoreductase</keyword>
<dbReference type="InterPro" id="IPR006108">
    <property type="entry name" value="3HC_DH_C"/>
</dbReference>
<dbReference type="VEuPathDB" id="FungiDB:AFLA_011248"/>
<evidence type="ECO:0000313" key="6">
    <source>
        <dbReference type="Proteomes" id="UP000596276"/>
    </source>
</evidence>
<dbReference type="PANTHER" id="PTHR48075">
    <property type="entry name" value="3-HYDROXYACYL-COA DEHYDROGENASE FAMILY PROTEIN"/>
    <property type="match status" value="1"/>
</dbReference>
<dbReference type="Gene3D" id="1.10.1040.10">
    <property type="entry name" value="N-(1-d-carboxylethyl)-l-norvaline Dehydrogenase, domain 2"/>
    <property type="match status" value="1"/>
</dbReference>
<dbReference type="GO" id="GO:0050104">
    <property type="term" value="F:L-gulonate 3-dehydrogenase activity"/>
    <property type="evidence" value="ECO:0007669"/>
    <property type="project" value="TreeGrafter"/>
</dbReference>
<accession>A0A7U2R006</accession>
<dbReference type="InterPro" id="IPR008927">
    <property type="entry name" value="6-PGluconate_DH-like_C_sf"/>
</dbReference>
<evidence type="ECO:0000259" key="3">
    <source>
        <dbReference type="Pfam" id="PF00725"/>
    </source>
</evidence>
<reference evidence="6" key="1">
    <citation type="journal article" date="2021" name="G3 (Bethesda)">
        <title>Chromosome assembled and annotated genome sequence of Aspergillus flavus NRRL 3357.</title>
        <authorList>
            <person name="Skerker J.M."/>
            <person name="Pianalto K.M."/>
            <person name="Mondo S.J."/>
            <person name="Yang K."/>
            <person name="Arkin A.P."/>
            <person name="Keller N.P."/>
            <person name="Grigoriev I.V."/>
            <person name="Louise Glass N.L."/>
        </authorList>
    </citation>
    <scope>NUCLEOTIDE SEQUENCE [LARGE SCALE GENOMIC DNA]</scope>
    <source>
        <strain evidence="6">ATCC 200026 / FGSC A1120 / IAM 13836 / NRRL 3357 / JCM 12722 / SRRC 167</strain>
    </source>
</reference>
<dbReference type="GO" id="GO:0006631">
    <property type="term" value="P:fatty acid metabolic process"/>
    <property type="evidence" value="ECO:0007669"/>
    <property type="project" value="InterPro"/>
</dbReference>
<keyword evidence="6" id="KW-1185">Reference proteome</keyword>
<dbReference type="EMBL" id="CP044619">
    <property type="protein sequence ID" value="QRD89245.1"/>
    <property type="molecule type" value="Genomic_DNA"/>
</dbReference>
<dbReference type="Gene3D" id="3.40.50.720">
    <property type="entry name" value="NAD(P)-binding Rossmann-like Domain"/>
    <property type="match status" value="1"/>
</dbReference>
<evidence type="ECO:0000259" key="4">
    <source>
        <dbReference type="Pfam" id="PF02737"/>
    </source>
</evidence>
<feature type="domain" description="3-hydroxyacyl-CoA dehydrogenase NAD binding" evidence="4">
    <location>
        <begin position="68"/>
        <end position="245"/>
    </location>
</feature>
<dbReference type="InterPro" id="IPR006180">
    <property type="entry name" value="3-OHacyl-CoA_DH_CS"/>
</dbReference>
<dbReference type="SUPFAM" id="SSF48179">
    <property type="entry name" value="6-phosphogluconate dehydrogenase C-terminal domain-like"/>
    <property type="match status" value="1"/>
</dbReference>
<feature type="domain" description="3-hydroxyacyl-CoA dehydrogenase C-terminal" evidence="3">
    <location>
        <begin position="249"/>
        <end position="314"/>
    </location>
</feature>
<dbReference type="PROSITE" id="PS00067">
    <property type="entry name" value="3HCDH"/>
    <property type="match status" value="1"/>
</dbReference>
<dbReference type="InterPro" id="IPR006176">
    <property type="entry name" value="3-OHacyl-CoA_DH_NAD-bd"/>
</dbReference>
<comment type="similarity">
    <text evidence="1">Belongs to the 3-hydroxyacyl-CoA dehydrogenase family.</text>
</comment>
<dbReference type="Pfam" id="PF00725">
    <property type="entry name" value="3HCDH"/>
    <property type="match status" value="1"/>
</dbReference>
<dbReference type="VEuPathDB" id="FungiDB:F9C07_2280320"/>
<dbReference type="GO" id="GO:0070403">
    <property type="term" value="F:NAD+ binding"/>
    <property type="evidence" value="ECO:0007669"/>
    <property type="project" value="InterPro"/>
</dbReference>